<dbReference type="Pfam" id="PF04430">
    <property type="entry name" value="DUF498"/>
    <property type="match status" value="1"/>
</dbReference>
<evidence type="ECO:0000313" key="2">
    <source>
        <dbReference type="Proteomes" id="UP000439903"/>
    </source>
</evidence>
<dbReference type="OrthoDB" id="20681at2759"/>
<proteinExistence type="predicted"/>
<dbReference type="AlphaFoldDB" id="A0A8H4A7R4"/>
<reference evidence="1 2" key="1">
    <citation type="journal article" date="2019" name="Environ. Microbiol.">
        <title>At the nexus of three kingdoms: the genome of the mycorrhizal fungus Gigaspora margarita provides insights into plant, endobacterial and fungal interactions.</title>
        <authorList>
            <person name="Venice F."/>
            <person name="Ghignone S."/>
            <person name="Salvioli di Fossalunga A."/>
            <person name="Amselem J."/>
            <person name="Novero M."/>
            <person name="Xianan X."/>
            <person name="Sedzielewska Toro K."/>
            <person name="Morin E."/>
            <person name="Lipzen A."/>
            <person name="Grigoriev I.V."/>
            <person name="Henrissat B."/>
            <person name="Martin F.M."/>
            <person name="Bonfante P."/>
        </authorList>
    </citation>
    <scope>NUCLEOTIDE SEQUENCE [LARGE SCALE GENOMIC DNA]</scope>
    <source>
        <strain evidence="1 2">BEG34</strain>
    </source>
</reference>
<dbReference type="GO" id="GO:0032981">
    <property type="term" value="P:mitochondrial respiratory chain complex I assembly"/>
    <property type="evidence" value="ECO:0007669"/>
    <property type="project" value="TreeGrafter"/>
</dbReference>
<dbReference type="PANTHER" id="PTHR21192:SF2">
    <property type="entry name" value="NADH DEHYDROGENASE [UBIQUINONE] 1 ALPHA SUBCOMPLEX ASSEMBLY FACTOR 3"/>
    <property type="match status" value="1"/>
</dbReference>
<organism evidence="1 2">
    <name type="scientific">Gigaspora margarita</name>
    <dbReference type="NCBI Taxonomy" id="4874"/>
    <lineage>
        <taxon>Eukaryota</taxon>
        <taxon>Fungi</taxon>
        <taxon>Fungi incertae sedis</taxon>
        <taxon>Mucoromycota</taxon>
        <taxon>Glomeromycotina</taxon>
        <taxon>Glomeromycetes</taxon>
        <taxon>Diversisporales</taxon>
        <taxon>Gigasporaceae</taxon>
        <taxon>Gigaspora</taxon>
    </lineage>
</organism>
<dbReference type="Gene3D" id="3.40.1230.10">
    <property type="entry name" value="MTH938-like"/>
    <property type="match status" value="1"/>
</dbReference>
<accession>A0A8H4A7R4</accession>
<dbReference type="PANTHER" id="PTHR21192">
    <property type="entry name" value="NUCLEAR PROTEIN E3-3"/>
    <property type="match status" value="1"/>
</dbReference>
<dbReference type="Proteomes" id="UP000439903">
    <property type="component" value="Unassembled WGS sequence"/>
</dbReference>
<evidence type="ECO:0000313" key="1">
    <source>
        <dbReference type="EMBL" id="KAF0454784.1"/>
    </source>
</evidence>
<dbReference type="InterPro" id="IPR036748">
    <property type="entry name" value="MTH938-like_sf"/>
</dbReference>
<comment type="caution">
    <text evidence="1">The sequence shown here is derived from an EMBL/GenBank/DDBJ whole genome shotgun (WGS) entry which is preliminary data.</text>
</comment>
<keyword evidence="2" id="KW-1185">Reference proteome</keyword>
<gene>
    <name evidence="1" type="ORF">F8M41_001514</name>
</gene>
<dbReference type="GO" id="GO:0005743">
    <property type="term" value="C:mitochondrial inner membrane"/>
    <property type="evidence" value="ECO:0007669"/>
    <property type="project" value="TreeGrafter"/>
</dbReference>
<protein>
    <submittedName>
        <fullName evidence="1">DUF498-domain-containing protein</fullName>
    </submittedName>
</protein>
<name>A0A8H4A7R4_GIGMA</name>
<sequence length="225" mass="25833">MQPLFRSALFKISNVYPRDKPFHYIFSSCLKIHKSATFHSTPLIKNQKPRQLDENLQLPPKSDTIVPTPKEAAFRNMFDDSLIRSWTMIRKVTKYGFITSNDLRVRGPVILINGSLFLWNVPQGSFGQDKNRIDGVFDEWNKDFLKIFEIITPKPELLIFGTGKMSVPIPLKIRDYIHKLGLQIEYSDTDNAVSTFNILAEEGRNVAAAFLTINPTRYKPSDPNE</sequence>
<dbReference type="EMBL" id="WTPW01001119">
    <property type="protein sequence ID" value="KAF0454784.1"/>
    <property type="molecule type" value="Genomic_DNA"/>
</dbReference>
<dbReference type="InterPro" id="IPR007523">
    <property type="entry name" value="NDUFAF3/AAMDC"/>
</dbReference>
<dbReference type="SUPFAM" id="SSF64076">
    <property type="entry name" value="MTH938-like"/>
    <property type="match status" value="1"/>
</dbReference>